<dbReference type="SMART" id="SM00108">
    <property type="entry name" value="B_lectin"/>
    <property type="match status" value="1"/>
</dbReference>
<dbReference type="Gene3D" id="2.90.10.10">
    <property type="entry name" value="Bulb-type lectin domain"/>
    <property type="match status" value="1"/>
</dbReference>
<name>A0AAD3P9B3_NEPGR</name>
<dbReference type="InterPro" id="IPR036426">
    <property type="entry name" value="Bulb-type_lectin_dom_sf"/>
</dbReference>
<comment type="caution">
    <text evidence="4">The sequence shown here is derived from an EMBL/GenBank/DDBJ whole genome shotgun (WGS) entry which is preliminary data.</text>
</comment>
<evidence type="ECO:0000259" key="3">
    <source>
        <dbReference type="PROSITE" id="PS50927"/>
    </source>
</evidence>
<dbReference type="InterPro" id="IPR051343">
    <property type="entry name" value="G-type_lectin_kinases/EP1-like"/>
</dbReference>
<feature type="domain" description="Bulb-type lectin" evidence="3">
    <location>
        <begin position="53"/>
        <end position="172"/>
    </location>
</feature>
<dbReference type="SUPFAM" id="SSF51110">
    <property type="entry name" value="alpha-D-mannose-specific plant lectins"/>
    <property type="match status" value="1"/>
</dbReference>
<keyword evidence="1" id="KW-0732">Signal</keyword>
<dbReference type="FunFam" id="2.90.10.10:FF:000013">
    <property type="entry name" value="G-type lectin S-receptor-like serine/threonine-protein kinase LECRK1"/>
    <property type="match status" value="1"/>
</dbReference>
<protein>
    <recommendedName>
        <fullName evidence="3">Bulb-type lectin domain-containing protein</fullName>
    </recommendedName>
</protein>
<sequence>MVGMDPEGGGDGSASLSHGFSSFCSPLLLVFPPLHTNRVPLTAIGQNDGNVEVGASLSATTTTNSSWLSPSGDFAFGFRNLYDNRHFFLLSIWYAEIPDTIVWYAGNDGVLAPEGSKLVLTPNSGLVINDPQGNALWSSAISAGIVSHGFLNDTGNFVIKDDQNGVLWQSFDHPGDTLLPTQIMETDGVVSSRVSEANFTRGSYYCGDVTSIQPDSDVVELTDVQSALKVDFRVA</sequence>
<dbReference type="CDD" id="cd00028">
    <property type="entry name" value="B_lectin"/>
    <property type="match status" value="1"/>
</dbReference>
<reference evidence="4" key="1">
    <citation type="submission" date="2023-05" db="EMBL/GenBank/DDBJ databases">
        <title>Nepenthes gracilis genome sequencing.</title>
        <authorList>
            <person name="Fukushima K."/>
        </authorList>
    </citation>
    <scope>NUCLEOTIDE SEQUENCE</scope>
    <source>
        <strain evidence="4">SING2019-196</strain>
    </source>
</reference>
<dbReference type="PANTHER" id="PTHR47976:SF15">
    <property type="entry name" value="G-TYPE LECTIN S-RECEPTOR-LIKE SERINE_THREONINE-PROTEIN KINASE RLK1"/>
    <property type="match status" value="1"/>
</dbReference>
<dbReference type="Proteomes" id="UP001279734">
    <property type="component" value="Unassembled WGS sequence"/>
</dbReference>
<dbReference type="PROSITE" id="PS50927">
    <property type="entry name" value="BULB_LECTIN"/>
    <property type="match status" value="1"/>
</dbReference>
<organism evidence="4 5">
    <name type="scientific">Nepenthes gracilis</name>
    <name type="common">Slender pitcher plant</name>
    <dbReference type="NCBI Taxonomy" id="150966"/>
    <lineage>
        <taxon>Eukaryota</taxon>
        <taxon>Viridiplantae</taxon>
        <taxon>Streptophyta</taxon>
        <taxon>Embryophyta</taxon>
        <taxon>Tracheophyta</taxon>
        <taxon>Spermatophyta</taxon>
        <taxon>Magnoliopsida</taxon>
        <taxon>eudicotyledons</taxon>
        <taxon>Gunneridae</taxon>
        <taxon>Pentapetalae</taxon>
        <taxon>Caryophyllales</taxon>
        <taxon>Nepenthaceae</taxon>
        <taxon>Nepenthes</taxon>
    </lineage>
</organism>
<keyword evidence="2" id="KW-0325">Glycoprotein</keyword>
<accession>A0AAD3P9B3</accession>
<dbReference type="PANTHER" id="PTHR47976">
    <property type="entry name" value="G-TYPE LECTIN S-RECEPTOR-LIKE SERINE/THREONINE-PROTEIN KINASE SD2-5"/>
    <property type="match status" value="1"/>
</dbReference>
<evidence type="ECO:0000256" key="2">
    <source>
        <dbReference type="ARBA" id="ARBA00023180"/>
    </source>
</evidence>
<dbReference type="InterPro" id="IPR001480">
    <property type="entry name" value="Bulb-type_lectin_dom"/>
</dbReference>
<evidence type="ECO:0000256" key="1">
    <source>
        <dbReference type="ARBA" id="ARBA00022729"/>
    </source>
</evidence>
<dbReference type="AlphaFoldDB" id="A0AAD3P9B3"/>
<gene>
    <name evidence="4" type="ORF">Nepgr_001921</name>
</gene>
<proteinExistence type="predicted"/>
<evidence type="ECO:0000313" key="4">
    <source>
        <dbReference type="EMBL" id="GMH00082.1"/>
    </source>
</evidence>
<evidence type="ECO:0000313" key="5">
    <source>
        <dbReference type="Proteomes" id="UP001279734"/>
    </source>
</evidence>
<keyword evidence="5" id="KW-1185">Reference proteome</keyword>
<dbReference type="Pfam" id="PF01453">
    <property type="entry name" value="B_lectin"/>
    <property type="match status" value="1"/>
</dbReference>
<dbReference type="EMBL" id="BSYO01000001">
    <property type="protein sequence ID" value="GMH00082.1"/>
    <property type="molecule type" value="Genomic_DNA"/>
</dbReference>